<sequence>MKCRRIFQALPTHAIAELLNVADAYMGPVRLGFINPSLNILRAMHNNDPLEYIERYFLLEQDLSSALDTFSLFRHNRRRYGSRRDTDDQHQNSVEPSHMPGAVLDSEESDSDSENEEASRRFSSTSSLHNHTDNISNVIGNFSRAINAASFNTDPTRRDDNNAADLTIRTGPGDGENSAQTAIRSNGKPMTIEDSNASEKTAFQFANVFAALLKLVDDLMLQLTRHDSYVEKGQA</sequence>
<protein>
    <submittedName>
        <fullName evidence="2">Uncharacterized protein</fullName>
    </submittedName>
</protein>
<name>A0AC34GE38_9BILA</name>
<evidence type="ECO:0000313" key="2">
    <source>
        <dbReference type="WBParaSite" id="ES5_v2.g27850.t1"/>
    </source>
</evidence>
<proteinExistence type="predicted"/>
<reference evidence="2" key="1">
    <citation type="submission" date="2022-11" db="UniProtKB">
        <authorList>
            <consortium name="WormBaseParasite"/>
        </authorList>
    </citation>
    <scope>IDENTIFICATION</scope>
</reference>
<dbReference type="Proteomes" id="UP000887579">
    <property type="component" value="Unplaced"/>
</dbReference>
<evidence type="ECO:0000313" key="1">
    <source>
        <dbReference type="Proteomes" id="UP000887579"/>
    </source>
</evidence>
<accession>A0AC34GE38</accession>
<organism evidence="1 2">
    <name type="scientific">Panagrolaimus sp. ES5</name>
    <dbReference type="NCBI Taxonomy" id="591445"/>
    <lineage>
        <taxon>Eukaryota</taxon>
        <taxon>Metazoa</taxon>
        <taxon>Ecdysozoa</taxon>
        <taxon>Nematoda</taxon>
        <taxon>Chromadorea</taxon>
        <taxon>Rhabditida</taxon>
        <taxon>Tylenchina</taxon>
        <taxon>Panagrolaimomorpha</taxon>
        <taxon>Panagrolaimoidea</taxon>
        <taxon>Panagrolaimidae</taxon>
        <taxon>Panagrolaimus</taxon>
    </lineage>
</organism>
<dbReference type="WBParaSite" id="ES5_v2.g27850.t1">
    <property type="protein sequence ID" value="ES5_v2.g27850.t1"/>
    <property type="gene ID" value="ES5_v2.g27850"/>
</dbReference>